<protein>
    <submittedName>
        <fullName evidence="1">Uncharacterized protein</fullName>
    </submittedName>
</protein>
<name>A0A2T1E0V0_9CYAN</name>
<reference evidence="2" key="1">
    <citation type="submission" date="2018-02" db="EMBL/GenBank/DDBJ databases">
        <authorList>
            <person name="Moore K."/>
            <person name="Momper L."/>
        </authorList>
    </citation>
    <scope>NUCLEOTIDE SEQUENCE [LARGE SCALE GENOMIC DNA]</scope>
    <source>
        <strain evidence="2">ULC18</strain>
    </source>
</reference>
<dbReference type="RefSeq" id="WP_106258034.1">
    <property type="nucleotide sequence ID" value="NZ_CAWNSW010000043.1"/>
</dbReference>
<evidence type="ECO:0000313" key="2">
    <source>
        <dbReference type="Proteomes" id="UP000239576"/>
    </source>
</evidence>
<keyword evidence="2" id="KW-1185">Reference proteome</keyword>
<organism evidence="1 2">
    <name type="scientific">Stenomitos frigidus ULC18</name>
    <dbReference type="NCBI Taxonomy" id="2107698"/>
    <lineage>
        <taxon>Bacteria</taxon>
        <taxon>Bacillati</taxon>
        <taxon>Cyanobacteriota</taxon>
        <taxon>Cyanophyceae</taxon>
        <taxon>Leptolyngbyales</taxon>
        <taxon>Leptolyngbyaceae</taxon>
        <taxon>Stenomitos</taxon>
    </lineage>
</organism>
<comment type="caution">
    <text evidence="1">The sequence shown here is derived from an EMBL/GenBank/DDBJ whole genome shotgun (WGS) entry which is preliminary data.</text>
</comment>
<dbReference type="AlphaFoldDB" id="A0A2T1E0V0"/>
<proteinExistence type="predicted"/>
<dbReference type="Proteomes" id="UP000239576">
    <property type="component" value="Unassembled WGS sequence"/>
</dbReference>
<evidence type="ECO:0000313" key="1">
    <source>
        <dbReference type="EMBL" id="PSB26386.1"/>
    </source>
</evidence>
<accession>A0A2T1E0V0</accession>
<gene>
    <name evidence="1" type="ORF">C7B82_19940</name>
</gene>
<dbReference type="EMBL" id="PVWK01000108">
    <property type="protein sequence ID" value="PSB26386.1"/>
    <property type="molecule type" value="Genomic_DNA"/>
</dbReference>
<reference evidence="1 2" key="2">
    <citation type="submission" date="2018-03" db="EMBL/GenBank/DDBJ databases">
        <title>The ancient ancestry and fast evolution of plastids.</title>
        <authorList>
            <person name="Moore K.R."/>
            <person name="Magnabosco C."/>
            <person name="Momper L."/>
            <person name="Gold D.A."/>
            <person name="Bosak T."/>
            <person name="Fournier G.P."/>
        </authorList>
    </citation>
    <scope>NUCLEOTIDE SEQUENCE [LARGE SCALE GENOMIC DNA]</scope>
    <source>
        <strain evidence="1 2">ULC18</strain>
    </source>
</reference>
<sequence>MQFLSGNGRSGNVVERRLKRSPLIYHSEGLSFDLWNELFDYETNRDTKQCVQICDCFKKPPIALNLWWLLQEVQDLS</sequence>